<feature type="compositionally biased region" description="Low complexity" evidence="1">
    <location>
        <begin position="17"/>
        <end position="39"/>
    </location>
</feature>
<keyword evidence="3" id="KW-1185">Reference proteome</keyword>
<dbReference type="AlphaFoldDB" id="A0AAI9UCD5"/>
<sequence length="194" mass="20469">MGWDGGAGDHGRLLKQHSSPHPSFAASPSGPCSAGASQANHDLGESKTGLIPACLETHDLSRAVDVSSVVMSKSTANQIRIQPPRRAVSKFPIGSSLFLLDDILVDGFAHGPRCTHHAFSALVGAAVEPPFSRAKKKISPSPPSSALSMYTTHGPWHNYCYPLIYLNHSTLTAGNLSVTILSLALPGSFIHRLG</sequence>
<evidence type="ECO:0000313" key="2">
    <source>
        <dbReference type="EMBL" id="KAK1455734.1"/>
    </source>
</evidence>
<evidence type="ECO:0000313" key="3">
    <source>
        <dbReference type="Proteomes" id="UP001239795"/>
    </source>
</evidence>
<dbReference type="EMBL" id="MLGG01000024">
    <property type="protein sequence ID" value="KAK1455734.1"/>
    <property type="molecule type" value="Genomic_DNA"/>
</dbReference>
<accession>A0AAI9UCD5</accession>
<evidence type="ECO:0000256" key="1">
    <source>
        <dbReference type="SAM" id="MobiDB-lite"/>
    </source>
</evidence>
<reference evidence="2 3" key="1">
    <citation type="submission" date="2016-10" db="EMBL/GenBank/DDBJ databases">
        <title>The genome sequence of Colletotrichum fioriniae PJ7.</title>
        <authorList>
            <person name="Baroncelli R."/>
        </authorList>
    </citation>
    <scope>NUCLEOTIDE SEQUENCE [LARGE SCALE GENOMIC DNA]</scope>
    <source>
        <strain evidence="2">Col 31</strain>
    </source>
</reference>
<organism evidence="2 3">
    <name type="scientific">Colletotrichum melonis</name>
    <dbReference type="NCBI Taxonomy" id="1209925"/>
    <lineage>
        <taxon>Eukaryota</taxon>
        <taxon>Fungi</taxon>
        <taxon>Dikarya</taxon>
        <taxon>Ascomycota</taxon>
        <taxon>Pezizomycotina</taxon>
        <taxon>Sordariomycetes</taxon>
        <taxon>Hypocreomycetidae</taxon>
        <taxon>Glomerellales</taxon>
        <taxon>Glomerellaceae</taxon>
        <taxon>Colletotrichum</taxon>
        <taxon>Colletotrichum acutatum species complex</taxon>
    </lineage>
</organism>
<protein>
    <submittedName>
        <fullName evidence="2">Uncharacterized protein</fullName>
    </submittedName>
</protein>
<name>A0AAI9UCD5_9PEZI</name>
<dbReference type="Proteomes" id="UP001239795">
    <property type="component" value="Unassembled WGS sequence"/>
</dbReference>
<feature type="region of interest" description="Disordered" evidence="1">
    <location>
        <begin position="1"/>
        <end position="41"/>
    </location>
</feature>
<proteinExistence type="predicted"/>
<comment type="caution">
    <text evidence="2">The sequence shown here is derived from an EMBL/GenBank/DDBJ whole genome shotgun (WGS) entry which is preliminary data.</text>
</comment>
<gene>
    <name evidence="2" type="ORF">CMEL01_04494</name>
</gene>